<evidence type="ECO:0000313" key="1">
    <source>
        <dbReference type="EMBL" id="KAJ3474316.1"/>
    </source>
</evidence>
<keyword evidence="2" id="KW-1185">Reference proteome</keyword>
<gene>
    <name evidence="1" type="ORF">NLG97_g9899</name>
</gene>
<accession>A0ACC1QF76</accession>
<reference evidence="1" key="1">
    <citation type="submission" date="2022-07" db="EMBL/GenBank/DDBJ databases">
        <title>Genome Sequence of Lecanicillium saksenae.</title>
        <authorList>
            <person name="Buettner E."/>
        </authorList>
    </citation>
    <scope>NUCLEOTIDE SEQUENCE</scope>
    <source>
        <strain evidence="1">VT-O1</strain>
    </source>
</reference>
<comment type="caution">
    <text evidence="1">The sequence shown here is derived from an EMBL/GenBank/DDBJ whole genome shotgun (WGS) entry which is preliminary data.</text>
</comment>
<sequence length="611" mass="68914">MTADVEDKAHRKACSPCAKAKVRCTWTRSDVSTSSRKAPICDRCLRLKKVCGAQPPSARAAPVPRTRFGQLEKKVESLLCTLQNQERPQSQGQEAITPASTIKSTPSPITTFKNRPNDHSSDFLAPTQSLLSAEAQVADEALWPPNDQADTLLAIYTTGLGQVFPFVVPPNIPASELRSTRPFLFKAMITAASYHNRDVQKRRARDFTISMTNCMLLEGYKSFDLLQGLLLQVAWYHCHVKRNSQMTNLMQLAVAVMADLGLNKPVHANDRRKLVYDVTRSTYGFTSDTQVLSNDERRALLGCYYLSSTASTIYRKIDPLAFSRHMENALEQLLASQERESDVLLYHLVRLQNIVQDITTAIPYDEPCATQSRGMPFVMHVKMLAQSLSKFQVSLPAALQDNDILLMNIHTANIFLYEVSLYDAPWEGTILQQRLDGLWSCVEALHAFFRTFCAMPAASYIILPYSIWGQLSHALLLLSRVCIVEIDGWDKSLIGDDKKFLFTLDNVMARLYASHSFAKTNWLGQTEDAILQRVISKFGWMRKWFVEHTGEKTDSTAVAAGPMENGFLADCGQEFQENIFMDSRFWEEIMAEYHILPEAFMLNSIPGQVLH</sequence>
<organism evidence="1 2">
    <name type="scientific">Lecanicillium saksenae</name>
    <dbReference type="NCBI Taxonomy" id="468837"/>
    <lineage>
        <taxon>Eukaryota</taxon>
        <taxon>Fungi</taxon>
        <taxon>Dikarya</taxon>
        <taxon>Ascomycota</taxon>
        <taxon>Pezizomycotina</taxon>
        <taxon>Sordariomycetes</taxon>
        <taxon>Hypocreomycetidae</taxon>
        <taxon>Hypocreales</taxon>
        <taxon>Cordycipitaceae</taxon>
        <taxon>Lecanicillium</taxon>
    </lineage>
</organism>
<dbReference type="Proteomes" id="UP001148737">
    <property type="component" value="Unassembled WGS sequence"/>
</dbReference>
<evidence type="ECO:0000313" key="2">
    <source>
        <dbReference type="Proteomes" id="UP001148737"/>
    </source>
</evidence>
<name>A0ACC1QF76_9HYPO</name>
<dbReference type="EMBL" id="JANAKD010002214">
    <property type="protein sequence ID" value="KAJ3474316.1"/>
    <property type="molecule type" value="Genomic_DNA"/>
</dbReference>
<proteinExistence type="predicted"/>
<protein>
    <submittedName>
        <fullName evidence="1">Uncharacterized protein</fullName>
    </submittedName>
</protein>